<name>A0A918CJX1_9DEIO</name>
<proteinExistence type="predicted"/>
<accession>A0A918CJX1</accession>
<reference evidence="1" key="2">
    <citation type="submission" date="2020-09" db="EMBL/GenBank/DDBJ databases">
        <authorList>
            <person name="Sun Q."/>
            <person name="Ohkuma M."/>
        </authorList>
    </citation>
    <scope>NUCLEOTIDE SEQUENCE</scope>
    <source>
        <strain evidence="1">JCM 31311</strain>
    </source>
</reference>
<organism evidence="1 2">
    <name type="scientific">Deinococcus ruber</name>
    <dbReference type="NCBI Taxonomy" id="1848197"/>
    <lineage>
        <taxon>Bacteria</taxon>
        <taxon>Thermotogati</taxon>
        <taxon>Deinococcota</taxon>
        <taxon>Deinococci</taxon>
        <taxon>Deinococcales</taxon>
        <taxon>Deinococcaceae</taxon>
        <taxon>Deinococcus</taxon>
    </lineage>
</organism>
<dbReference type="EMBL" id="BMQL01000042">
    <property type="protein sequence ID" value="GGR27926.1"/>
    <property type="molecule type" value="Genomic_DNA"/>
</dbReference>
<dbReference type="Proteomes" id="UP000603865">
    <property type="component" value="Unassembled WGS sequence"/>
</dbReference>
<dbReference type="RefSeq" id="WP_189092663.1">
    <property type="nucleotide sequence ID" value="NZ_BMQL01000042.1"/>
</dbReference>
<evidence type="ECO:0000313" key="1">
    <source>
        <dbReference type="EMBL" id="GGR27926.1"/>
    </source>
</evidence>
<protein>
    <submittedName>
        <fullName evidence="1">Uncharacterized protein</fullName>
    </submittedName>
</protein>
<gene>
    <name evidence="1" type="ORF">GCM10008957_43990</name>
</gene>
<reference evidence="1" key="1">
    <citation type="journal article" date="2014" name="Int. J. Syst. Evol. Microbiol.">
        <title>Complete genome sequence of Corynebacterium casei LMG S-19264T (=DSM 44701T), isolated from a smear-ripened cheese.</title>
        <authorList>
            <consortium name="US DOE Joint Genome Institute (JGI-PGF)"/>
            <person name="Walter F."/>
            <person name="Albersmeier A."/>
            <person name="Kalinowski J."/>
            <person name="Ruckert C."/>
        </authorList>
    </citation>
    <scope>NUCLEOTIDE SEQUENCE</scope>
    <source>
        <strain evidence="1">JCM 31311</strain>
    </source>
</reference>
<evidence type="ECO:0000313" key="2">
    <source>
        <dbReference type="Proteomes" id="UP000603865"/>
    </source>
</evidence>
<dbReference type="AlphaFoldDB" id="A0A918CJX1"/>
<keyword evidence="2" id="KW-1185">Reference proteome</keyword>
<sequence length="78" mass="8866">MPKDDMSIQSRIPEKAIKQALAQLRLDPELVDVEWNMPRGKPPRPTKVYFEAADIADLRKAKDRLGELLSAAGYELYP</sequence>
<comment type="caution">
    <text evidence="1">The sequence shown here is derived from an EMBL/GenBank/DDBJ whole genome shotgun (WGS) entry which is preliminary data.</text>
</comment>